<feature type="domain" description="NAD(P)-binding" evidence="1">
    <location>
        <begin position="16"/>
        <end position="140"/>
    </location>
</feature>
<dbReference type="PANTHER" id="PTHR14097:SF7">
    <property type="entry name" value="OXIDOREDUCTASE HTATIP2"/>
    <property type="match status" value="1"/>
</dbReference>
<protein>
    <submittedName>
        <fullName evidence="2">Oxidoreductase</fullName>
    </submittedName>
</protein>
<dbReference type="SUPFAM" id="SSF51735">
    <property type="entry name" value="NAD(P)-binding Rossmann-fold domains"/>
    <property type="match status" value="1"/>
</dbReference>
<evidence type="ECO:0000259" key="1">
    <source>
        <dbReference type="Pfam" id="PF13460"/>
    </source>
</evidence>
<dbReference type="InterPro" id="IPR016040">
    <property type="entry name" value="NAD(P)-bd_dom"/>
</dbReference>
<proteinExistence type="predicted"/>
<sequence length="227" mass="25514">MGSMNMEAKRSALVVGATGFIGTELVKLLCNSEEYGRVNMIVRRPGTYSHPKIEVLVRDFDKIMQEDIGEVQDVFCCLGTTIKKAGSREAFQKVDFEYPRTIAALAKKQMIEHFIMITAIGANIKSWSHYNRVKGMIESELIALDFSRLSILRPSLLTGNRDEFRLGEKVGEILLKMVNPLLVGSARKYRSISGEQVAFAMKVIALRSKEQKVTIYPSDEIVKFTSL</sequence>
<dbReference type="PANTHER" id="PTHR14097">
    <property type="entry name" value="OXIDOREDUCTASE HTATIP2"/>
    <property type="match status" value="1"/>
</dbReference>
<reference evidence="2 3" key="1">
    <citation type="submission" date="2018-03" db="EMBL/GenBank/DDBJ databases">
        <title>Aerobic endospore-forming bacteria genome sequencing and assembly.</title>
        <authorList>
            <person name="Cavalcante D.A."/>
            <person name="Driks A."/>
            <person name="Putonti C."/>
            <person name="De-Souza M.T."/>
        </authorList>
    </citation>
    <scope>NUCLEOTIDE SEQUENCE [LARGE SCALE GENOMIC DNA]</scope>
    <source>
        <strain evidence="2 3">SDF0028</strain>
    </source>
</reference>
<accession>A0ABY3AUX9</accession>
<dbReference type="Pfam" id="PF13460">
    <property type="entry name" value="NAD_binding_10"/>
    <property type="match status" value="1"/>
</dbReference>
<keyword evidence="3" id="KW-1185">Reference proteome</keyword>
<evidence type="ECO:0000313" key="3">
    <source>
        <dbReference type="Proteomes" id="UP000316208"/>
    </source>
</evidence>
<evidence type="ECO:0000313" key="2">
    <source>
        <dbReference type="EMBL" id="TQR46499.1"/>
    </source>
</evidence>
<gene>
    <name evidence="2" type="ORF">C7Y44_02210</name>
</gene>
<dbReference type="Gene3D" id="3.40.50.720">
    <property type="entry name" value="NAD(P)-binding Rossmann-like Domain"/>
    <property type="match status" value="1"/>
</dbReference>
<dbReference type="EMBL" id="SADY01000001">
    <property type="protein sequence ID" value="TQR46499.1"/>
    <property type="molecule type" value="Genomic_DNA"/>
</dbReference>
<comment type="caution">
    <text evidence="2">The sequence shown here is derived from an EMBL/GenBank/DDBJ whole genome shotgun (WGS) entry which is preliminary data.</text>
</comment>
<dbReference type="Proteomes" id="UP000316208">
    <property type="component" value="Unassembled WGS sequence"/>
</dbReference>
<dbReference type="InterPro" id="IPR036291">
    <property type="entry name" value="NAD(P)-bd_dom_sf"/>
</dbReference>
<name>A0ABY3AUX9_PAEPP</name>
<organism evidence="2 3">
    <name type="scientific">Paenibacillus popilliae</name>
    <name type="common">Bacillus popilliae</name>
    <dbReference type="NCBI Taxonomy" id="78057"/>
    <lineage>
        <taxon>Bacteria</taxon>
        <taxon>Bacillati</taxon>
        <taxon>Bacillota</taxon>
        <taxon>Bacilli</taxon>
        <taxon>Bacillales</taxon>
        <taxon>Paenibacillaceae</taxon>
        <taxon>Paenibacillus</taxon>
    </lineage>
</organism>